<dbReference type="AlphaFoldDB" id="A0A1S1NEN6"/>
<reference evidence="2" key="3">
    <citation type="submission" date="2018-01" db="EMBL/GenBank/DDBJ databases">
        <authorList>
            <person name="Gaut B.S."/>
            <person name="Morton B.R."/>
            <person name="Clegg M.T."/>
            <person name="Duvall M.R."/>
        </authorList>
    </citation>
    <scope>NUCLEOTIDE SEQUENCE</scope>
    <source>
        <strain evidence="2">ATCC BAA-2683</strain>
    </source>
</reference>
<evidence type="ECO:0008006" key="5">
    <source>
        <dbReference type="Google" id="ProtNLM"/>
    </source>
</evidence>
<dbReference type="EMBL" id="MLQM01000154">
    <property type="protein sequence ID" value="OHU98073.1"/>
    <property type="molecule type" value="Genomic_DNA"/>
</dbReference>
<proteinExistence type="predicted"/>
<gene>
    <name evidence="1" type="ORF">BKN37_21320</name>
    <name evidence="2" type="ORF">C1Y40_00307</name>
</gene>
<dbReference type="Gene3D" id="3.30.310.50">
    <property type="entry name" value="Alpha-D-phosphohexomutase, C-terminal domain"/>
    <property type="match status" value="1"/>
</dbReference>
<name>A0A1S1NEN6_9MYCO</name>
<reference evidence="1 3" key="1">
    <citation type="submission" date="2016-10" db="EMBL/GenBank/DDBJ databases">
        <title>Genome sequence of Mycobacterium talmonii.</title>
        <authorList>
            <person name="Greninger A.L."/>
            <person name="Elliott B."/>
            <person name="Vasireddy S."/>
            <person name="Vasireddy R."/>
        </authorList>
    </citation>
    <scope>NUCLEOTIDE SEQUENCE [LARGE SCALE GENOMIC DNA]</scope>
    <source>
        <strain evidence="1">MO-5499</strain>
        <strain evidence="3">NE-TNMC-100812</strain>
    </source>
</reference>
<accession>A0A1S1NEN6</accession>
<evidence type="ECO:0000313" key="4">
    <source>
        <dbReference type="Proteomes" id="UP000238296"/>
    </source>
</evidence>
<dbReference type="RefSeq" id="WP_071028954.1">
    <property type="nucleotide sequence ID" value="NZ_MLQM01000154.1"/>
</dbReference>
<organism evidence="1 3">
    <name type="scientific">Mycobacterium talmoniae</name>
    <dbReference type="NCBI Taxonomy" id="1858794"/>
    <lineage>
        <taxon>Bacteria</taxon>
        <taxon>Bacillati</taxon>
        <taxon>Actinomycetota</taxon>
        <taxon>Actinomycetes</taxon>
        <taxon>Mycobacteriales</taxon>
        <taxon>Mycobacteriaceae</taxon>
        <taxon>Mycobacterium</taxon>
    </lineage>
</organism>
<evidence type="ECO:0000313" key="3">
    <source>
        <dbReference type="Proteomes" id="UP000179734"/>
    </source>
</evidence>
<dbReference type="EMBL" id="PPEA01000050">
    <property type="protein sequence ID" value="PQM49469.1"/>
    <property type="molecule type" value="Genomic_DNA"/>
</dbReference>
<reference evidence="2 4" key="2">
    <citation type="journal article" date="2017" name="Int. J. Syst. Evol. Microbiol.">
        <title>Mycobacterium talmoniae sp. nov., a slowly growing mycobacterium isolated from human respiratory samples.</title>
        <authorList>
            <person name="Davidson R.M."/>
            <person name="DeGroote M.A."/>
            <person name="Marola J.L."/>
            <person name="Buss S."/>
            <person name="Jones V."/>
            <person name="McNeil M.R."/>
            <person name="Freifeld A.G."/>
            <person name="Elaine Epperson L."/>
            <person name="Hasan N.A."/>
            <person name="Jackson M."/>
            <person name="Iwen P.C."/>
            <person name="Salfinger M."/>
            <person name="Strong M."/>
        </authorList>
    </citation>
    <scope>NUCLEOTIDE SEQUENCE [LARGE SCALE GENOMIC DNA]</scope>
    <source>
        <strain evidence="2 4">ATCC BAA-2683</strain>
    </source>
</reference>
<sequence length="100" mass="11057">MTESGSLPSTHATVLTDRPDRYGKQLVAHLGRRNGGQWSPETGSGWIDLGRGRATVTARGDRLELDVVAPAEDLPRLEEVVASHLVRFGTHDELTVDWRR</sequence>
<evidence type="ECO:0000313" key="2">
    <source>
        <dbReference type="EMBL" id="PQM49469.1"/>
    </source>
</evidence>
<dbReference type="Pfam" id="PF09981">
    <property type="entry name" value="DUF2218"/>
    <property type="match status" value="1"/>
</dbReference>
<dbReference type="Proteomes" id="UP000238296">
    <property type="component" value="Unassembled WGS sequence"/>
</dbReference>
<dbReference type="Proteomes" id="UP000179734">
    <property type="component" value="Unassembled WGS sequence"/>
</dbReference>
<dbReference type="InterPro" id="IPR014543">
    <property type="entry name" value="UCP028291"/>
</dbReference>
<evidence type="ECO:0000313" key="1">
    <source>
        <dbReference type="EMBL" id="OHU98073.1"/>
    </source>
</evidence>
<comment type="caution">
    <text evidence="1">The sequence shown here is derived from an EMBL/GenBank/DDBJ whole genome shotgun (WGS) entry which is preliminary data.</text>
</comment>
<protein>
    <recommendedName>
        <fullName evidence="5">DUF2218 domain-containing protein</fullName>
    </recommendedName>
</protein>
<keyword evidence="3" id="KW-1185">Reference proteome</keyword>